<name>A0A9X7J5F8_9FIRM</name>
<dbReference type="SUPFAM" id="SSF48019">
    <property type="entry name" value="post-AAA+ oligomerization domain-like"/>
    <property type="match status" value="1"/>
</dbReference>
<dbReference type="NCBIfam" id="TIGR01128">
    <property type="entry name" value="holA"/>
    <property type="match status" value="1"/>
</dbReference>
<dbReference type="InterPro" id="IPR048466">
    <property type="entry name" value="DNA_pol3_delta-like_C"/>
</dbReference>
<protein>
    <recommendedName>
        <fullName evidence="2">DNA polymerase III subunit delta</fullName>
        <ecNumber evidence="1">2.7.7.7</ecNumber>
    </recommendedName>
</protein>
<dbReference type="GO" id="GO:0009360">
    <property type="term" value="C:DNA polymerase III complex"/>
    <property type="evidence" value="ECO:0007669"/>
    <property type="project" value="InterPro"/>
</dbReference>
<keyword evidence="12" id="KW-1185">Reference proteome</keyword>
<keyword evidence="3" id="KW-0808">Transferase</keyword>
<comment type="caution">
    <text evidence="11">The sequence shown here is derived from an EMBL/GenBank/DDBJ whole genome shotgun (WGS) entry which is preliminary data.</text>
</comment>
<evidence type="ECO:0000256" key="7">
    <source>
        <dbReference type="ARBA" id="ARBA00034754"/>
    </source>
</evidence>
<keyword evidence="6" id="KW-0239">DNA-directed DNA polymerase</keyword>
<dbReference type="EMBL" id="PVXL01000008">
    <property type="protein sequence ID" value="PRR77497.1"/>
    <property type="molecule type" value="Genomic_DNA"/>
</dbReference>
<dbReference type="InterPro" id="IPR008921">
    <property type="entry name" value="DNA_pol3_clamp-load_cplx_C"/>
</dbReference>
<evidence type="ECO:0000259" key="10">
    <source>
        <dbReference type="Pfam" id="PF21694"/>
    </source>
</evidence>
<keyword evidence="5" id="KW-0235">DNA replication</keyword>
<dbReference type="PANTHER" id="PTHR34388:SF1">
    <property type="entry name" value="DNA POLYMERASE III SUBUNIT DELTA"/>
    <property type="match status" value="1"/>
</dbReference>
<dbReference type="InterPro" id="IPR027417">
    <property type="entry name" value="P-loop_NTPase"/>
</dbReference>
<feature type="domain" description="DNA polymerase III delta subunit-like C-terminal" evidence="10">
    <location>
        <begin position="210"/>
        <end position="323"/>
    </location>
</feature>
<dbReference type="Pfam" id="PF21694">
    <property type="entry name" value="DNA_pol3_delta_C"/>
    <property type="match status" value="1"/>
</dbReference>
<comment type="similarity">
    <text evidence="7">Belongs to the DNA polymerase HolA subunit family.</text>
</comment>
<dbReference type="PANTHER" id="PTHR34388">
    <property type="entry name" value="DNA POLYMERASE III SUBUNIT DELTA"/>
    <property type="match status" value="1"/>
</dbReference>
<dbReference type="GO" id="GO:0003887">
    <property type="term" value="F:DNA-directed DNA polymerase activity"/>
    <property type="evidence" value="ECO:0007669"/>
    <property type="project" value="UniProtKB-KW"/>
</dbReference>
<evidence type="ECO:0000313" key="11">
    <source>
        <dbReference type="EMBL" id="PRR77497.1"/>
    </source>
</evidence>
<evidence type="ECO:0000256" key="5">
    <source>
        <dbReference type="ARBA" id="ARBA00022705"/>
    </source>
</evidence>
<evidence type="ECO:0000256" key="2">
    <source>
        <dbReference type="ARBA" id="ARBA00017703"/>
    </source>
</evidence>
<keyword evidence="4" id="KW-0548">Nucleotidyltransferase</keyword>
<evidence type="ECO:0000256" key="4">
    <source>
        <dbReference type="ARBA" id="ARBA00022695"/>
    </source>
</evidence>
<dbReference type="Proteomes" id="UP000239430">
    <property type="component" value="Unassembled WGS sequence"/>
</dbReference>
<evidence type="ECO:0000313" key="12">
    <source>
        <dbReference type="Proteomes" id="UP000239430"/>
    </source>
</evidence>
<dbReference type="InterPro" id="IPR005790">
    <property type="entry name" value="DNA_polIII_delta"/>
</dbReference>
<reference evidence="11 12" key="1">
    <citation type="submission" date="2018-03" db="EMBL/GenBank/DDBJ databases">
        <title>Genome sequence of Moorella stamsii DSM 26217.</title>
        <authorList>
            <person name="Poehlein A."/>
            <person name="Daniel R."/>
        </authorList>
    </citation>
    <scope>NUCLEOTIDE SEQUENCE [LARGE SCALE GENOMIC DNA]</scope>
    <source>
        <strain evidence="12">DSM 26217</strain>
    </source>
</reference>
<organism evidence="11 12">
    <name type="scientific">Neomoorella stamsii</name>
    <dbReference type="NCBI Taxonomy" id="1266720"/>
    <lineage>
        <taxon>Bacteria</taxon>
        <taxon>Bacillati</taxon>
        <taxon>Bacillota</taxon>
        <taxon>Clostridia</taxon>
        <taxon>Neomoorellales</taxon>
        <taxon>Neomoorellaceae</taxon>
        <taxon>Neomoorella</taxon>
    </lineage>
</organism>
<feature type="domain" description="DNA polymerase III delta N-terminal" evidence="9">
    <location>
        <begin position="19"/>
        <end position="136"/>
    </location>
</feature>
<dbReference type="AlphaFoldDB" id="A0A9X7J5F8"/>
<dbReference type="SUPFAM" id="SSF52540">
    <property type="entry name" value="P-loop containing nucleoside triphosphate hydrolases"/>
    <property type="match status" value="1"/>
</dbReference>
<proteinExistence type="inferred from homology"/>
<evidence type="ECO:0000259" key="9">
    <source>
        <dbReference type="Pfam" id="PF06144"/>
    </source>
</evidence>
<evidence type="ECO:0000256" key="6">
    <source>
        <dbReference type="ARBA" id="ARBA00022932"/>
    </source>
</evidence>
<evidence type="ECO:0000256" key="1">
    <source>
        <dbReference type="ARBA" id="ARBA00012417"/>
    </source>
</evidence>
<comment type="catalytic activity">
    <reaction evidence="8">
        <text>DNA(n) + a 2'-deoxyribonucleoside 5'-triphosphate = DNA(n+1) + diphosphate</text>
        <dbReference type="Rhea" id="RHEA:22508"/>
        <dbReference type="Rhea" id="RHEA-COMP:17339"/>
        <dbReference type="Rhea" id="RHEA-COMP:17340"/>
        <dbReference type="ChEBI" id="CHEBI:33019"/>
        <dbReference type="ChEBI" id="CHEBI:61560"/>
        <dbReference type="ChEBI" id="CHEBI:173112"/>
        <dbReference type="EC" id="2.7.7.7"/>
    </reaction>
</comment>
<dbReference type="GO" id="GO:0003677">
    <property type="term" value="F:DNA binding"/>
    <property type="evidence" value="ECO:0007669"/>
    <property type="project" value="InterPro"/>
</dbReference>
<evidence type="ECO:0000256" key="3">
    <source>
        <dbReference type="ARBA" id="ARBA00022679"/>
    </source>
</evidence>
<sequence length="331" mass="36176">MDWQELDRELEQGKIAPVYLFYGNESYLLERALKTLQEKLVPAEAAAFDYQELDGRELTAGKIVLLATTLPALVPRRLVVVKDPATEILKAGEGDLLAYLENPAPTTCLVLAVNGGIDKRLKLVKLIQQTGRVVEFLPLKAAELEKWLQREAREQGYNLHPAAARALAQAGGGDLRLARNELYKVMTYTGQPGTITPADVEVLVPAAAAEATIFQLVDALGNRNAILAINSLRRLLERGEAPLSILAMLARQLRLIYQYHLAADKRELAARLGVRPFVVQKVAAQARNFSLPAAAQALEELLKVDTGIKTGQGGAGPLLEKAIWTIIKGEH</sequence>
<gene>
    <name evidence="11" type="ORF">MOST_02470</name>
</gene>
<dbReference type="EC" id="2.7.7.7" evidence="1"/>
<dbReference type="Gene3D" id="1.10.8.60">
    <property type="match status" value="1"/>
</dbReference>
<dbReference type="GO" id="GO:0006261">
    <property type="term" value="P:DNA-templated DNA replication"/>
    <property type="evidence" value="ECO:0007669"/>
    <property type="project" value="TreeGrafter"/>
</dbReference>
<accession>A0A9X7J5F8</accession>
<dbReference type="Gene3D" id="1.20.272.10">
    <property type="match status" value="1"/>
</dbReference>
<dbReference type="InterPro" id="IPR010372">
    <property type="entry name" value="DNA_pol3_delta_N"/>
</dbReference>
<evidence type="ECO:0000256" key="8">
    <source>
        <dbReference type="ARBA" id="ARBA00049244"/>
    </source>
</evidence>
<dbReference type="Pfam" id="PF06144">
    <property type="entry name" value="DNA_pol3_delta"/>
    <property type="match status" value="1"/>
</dbReference>
<dbReference type="RefSeq" id="WP_054937303.1">
    <property type="nucleotide sequence ID" value="NZ_PVXL01000008.1"/>
</dbReference>
<dbReference type="Gene3D" id="3.40.50.300">
    <property type="entry name" value="P-loop containing nucleotide triphosphate hydrolases"/>
    <property type="match status" value="1"/>
</dbReference>